<comment type="function">
    <text evidence="2">Involved in the cellular defense against the biological effects of O6-methylguanine (O6-MeG) and O4-methylthymine (O4-MeT) in DNA. Repairs the methylated nucleobase in DNA by stoichiometrically transferring the methyl group to a cysteine residue in the enzyme. This is a suicide reaction: the enzyme is irreversibly inactivated.</text>
</comment>
<comment type="catalytic activity">
    <reaction evidence="2">
        <text>a 6-O-methyl-2'-deoxyguanosine in DNA + L-cysteinyl-[protein] = S-methyl-L-cysteinyl-[protein] + a 2'-deoxyguanosine in DNA</text>
        <dbReference type="Rhea" id="RHEA:24000"/>
        <dbReference type="Rhea" id="RHEA-COMP:10131"/>
        <dbReference type="Rhea" id="RHEA-COMP:10132"/>
        <dbReference type="Rhea" id="RHEA-COMP:11367"/>
        <dbReference type="Rhea" id="RHEA-COMP:11368"/>
        <dbReference type="ChEBI" id="CHEBI:29950"/>
        <dbReference type="ChEBI" id="CHEBI:82612"/>
        <dbReference type="ChEBI" id="CHEBI:85445"/>
        <dbReference type="ChEBI" id="CHEBI:85448"/>
        <dbReference type="EC" id="2.1.1.63"/>
    </reaction>
</comment>
<keyword evidence="2" id="KW-0963">Cytoplasm</keyword>
<dbReference type="InterPro" id="IPR036631">
    <property type="entry name" value="MGMT_N_sf"/>
</dbReference>
<dbReference type="RefSeq" id="WP_304559752.1">
    <property type="nucleotide sequence ID" value="NZ_JAUQSZ010000002.1"/>
</dbReference>
<feature type="domain" description="Methylguanine DNA methyltransferase ribonuclease-like" evidence="4">
    <location>
        <begin position="3"/>
        <end position="75"/>
    </location>
</feature>
<feature type="active site" description="Nucleophile; methyl group acceptor" evidence="2">
    <location>
        <position position="130"/>
    </location>
</feature>
<proteinExistence type="inferred from homology"/>
<dbReference type="PANTHER" id="PTHR10815:SF5">
    <property type="entry name" value="METHYLATED-DNA--PROTEIN-CYSTEINE METHYLTRANSFERASE"/>
    <property type="match status" value="1"/>
</dbReference>
<protein>
    <recommendedName>
        <fullName evidence="2">Methylated-DNA--protein-cysteine methyltransferase</fullName>
        <ecNumber evidence="2">2.1.1.63</ecNumber>
    </recommendedName>
    <alternativeName>
        <fullName evidence="2">6-O-methylguanine-DNA methyltransferase</fullName>
        <shortName evidence="2">MGMT</shortName>
    </alternativeName>
    <alternativeName>
        <fullName evidence="2">O-6-methylguanine-DNA-alkyltransferase</fullName>
    </alternativeName>
</protein>
<comment type="subcellular location">
    <subcellularLocation>
        <location evidence="2">Cytoplasm</location>
    </subcellularLocation>
</comment>
<dbReference type="NCBIfam" id="TIGR00589">
    <property type="entry name" value="ogt"/>
    <property type="match status" value="1"/>
</dbReference>
<dbReference type="GO" id="GO:0003908">
    <property type="term" value="F:methylated-DNA-[protein]-cysteine S-methyltransferase activity"/>
    <property type="evidence" value="ECO:0007669"/>
    <property type="project" value="UniProtKB-EC"/>
</dbReference>
<keyword evidence="2" id="KW-0234">DNA repair</keyword>
<evidence type="ECO:0000313" key="6">
    <source>
        <dbReference type="Proteomes" id="UP001176468"/>
    </source>
</evidence>
<dbReference type="HAMAP" id="MF_00772">
    <property type="entry name" value="OGT"/>
    <property type="match status" value="1"/>
</dbReference>
<reference evidence="5" key="1">
    <citation type="submission" date="2023-07" db="EMBL/GenBank/DDBJ databases">
        <authorList>
            <person name="Kim M.K."/>
        </authorList>
    </citation>
    <scope>NUCLEOTIDE SEQUENCE</scope>
    <source>
        <strain evidence="5">CA1-15</strain>
    </source>
</reference>
<gene>
    <name evidence="5" type="ORF">Q5H94_03010</name>
</gene>
<evidence type="ECO:0000259" key="3">
    <source>
        <dbReference type="Pfam" id="PF01035"/>
    </source>
</evidence>
<evidence type="ECO:0000256" key="1">
    <source>
        <dbReference type="ARBA" id="ARBA00022763"/>
    </source>
</evidence>
<comment type="catalytic activity">
    <reaction evidence="2">
        <text>a 4-O-methyl-thymidine in DNA + L-cysteinyl-[protein] = a thymidine in DNA + S-methyl-L-cysteinyl-[protein]</text>
        <dbReference type="Rhea" id="RHEA:53428"/>
        <dbReference type="Rhea" id="RHEA-COMP:10131"/>
        <dbReference type="Rhea" id="RHEA-COMP:10132"/>
        <dbReference type="Rhea" id="RHEA-COMP:13555"/>
        <dbReference type="Rhea" id="RHEA-COMP:13556"/>
        <dbReference type="ChEBI" id="CHEBI:29950"/>
        <dbReference type="ChEBI" id="CHEBI:82612"/>
        <dbReference type="ChEBI" id="CHEBI:137386"/>
        <dbReference type="ChEBI" id="CHEBI:137387"/>
        <dbReference type="EC" id="2.1.1.63"/>
    </reaction>
</comment>
<dbReference type="InterPro" id="IPR036217">
    <property type="entry name" value="MethylDNA_cys_MeTrfase_DNAb"/>
</dbReference>
<dbReference type="Gene3D" id="1.10.10.10">
    <property type="entry name" value="Winged helix-like DNA-binding domain superfamily/Winged helix DNA-binding domain"/>
    <property type="match status" value="1"/>
</dbReference>
<dbReference type="SUPFAM" id="SSF53155">
    <property type="entry name" value="Methylated DNA-protein cysteine methyltransferase domain"/>
    <property type="match status" value="1"/>
</dbReference>
<dbReference type="Pfam" id="PF02870">
    <property type="entry name" value="Methyltransf_1N"/>
    <property type="match status" value="1"/>
</dbReference>
<dbReference type="InterPro" id="IPR036388">
    <property type="entry name" value="WH-like_DNA-bd_sf"/>
</dbReference>
<dbReference type="InterPro" id="IPR008332">
    <property type="entry name" value="MethylG_MeTrfase_N"/>
</dbReference>
<comment type="caution">
    <text evidence="5">The sequence shown here is derived from an EMBL/GenBank/DDBJ whole genome shotgun (WGS) entry which is preliminary data.</text>
</comment>
<evidence type="ECO:0000259" key="4">
    <source>
        <dbReference type="Pfam" id="PF02870"/>
    </source>
</evidence>
<evidence type="ECO:0000256" key="2">
    <source>
        <dbReference type="HAMAP-Rule" id="MF_00772"/>
    </source>
</evidence>
<accession>A0ABT8ZUN7</accession>
<dbReference type="EC" id="2.1.1.63" evidence="2"/>
<keyword evidence="6" id="KW-1185">Reference proteome</keyword>
<keyword evidence="2 5" id="KW-0489">Methyltransferase</keyword>
<comment type="similarity">
    <text evidence="2">Belongs to the MGMT family.</text>
</comment>
<keyword evidence="2 5" id="KW-0808">Transferase</keyword>
<comment type="miscellaneous">
    <text evidence="2">This enzyme catalyzes only one turnover and therefore is not strictly catalytic. According to one definition, an enzyme is a biocatalyst that acts repeatedly and over many reaction cycles.</text>
</comment>
<dbReference type="EMBL" id="JAUQSZ010000002">
    <property type="protein sequence ID" value="MDO7841283.1"/>
    <property type="molecule type" value="Genomic_DNA"/>
</dbReference>
<keyword evidence="1 2" id="KW-0227">DNA damage</keyword>
<feature type="domain" description="Methylated-DNA-[protein]-cysteine S-methyltransferase DNA binding" evidence="3">
    <location>
        <begin position="79"/>
        <end position="159"/>
    </location>
</feature>
<dbReference type="PANTHER" id="PTHR10815">
    <property type="entry name" value="METHYLATED-DNA--PROTEIN-CYSTEINE METHYLTRANSFERASE"/>
    <property type="match status" value="1"/>
</dbReference>
<dbReference type="SUPFAM" id="SSF46767">
    <property type="entry name" value="Methylated DNA-protein cysteine methyltransferase, C-terminal domain"/>
    <property type="match status" value="1"/>
</dbReference>
<dbReference type="InterPro" id="IPR014048">
    <property type="entry name" value="MethylDNA_cys_MeTrfase_DNA-bd"/>
</dbReference>
<dbReference type="InterPro" id="IPR023546">
    <property type="entry name" value="MGMT"/>
</dbReference>
<dbReference type="Gene3D" id="3.30.160.70">
    <property type="entry name" value="Methylated DNA-protein cysteine methyltransferase domain"/>
    <property type="match status" value="1"/>
</dbReference>
<evidence type="ECO:0000313" key="5">
    <source>
        <dbReference type="EMBL" id="MDO7841283.1"/>
    </source>
</evidence>
<sequence length="189" mass="19489">MTIRFKTMPSPVGTLTLVARGDALAAILWEGDDPARVPLGAMTEVPDHPVLAETARQLRAYFDGTLEAFDVPLDFAGTDFQKSVWAALLAIPFGETRSYGEIARAIGRPAAVRAVGAANGRNPISIIAPCHRVIGSDGKLTGFAGGLEAKAFLLRLEGVVAPAQAGAAGFGAPDLFDYAAAPASAGATN</sequence>
<dbReference type="Proteomes" id="UP001176468">
    <property type="component" value="Unassembled WGS sequence"/>
</dbReference>
<dbReference type="CDD" id="cd06445">
    <property type="entry name" value="ATase"/>
    <property type="match status" value="1"/>
</dbReference>
<dbReference type="Pfam" id="PF01035">
    <property type="entry name" value="DNA_binding_1"/>
    <property type="match status" value="1"/>
</dbReference>
<organism evidence="5 6">
    <name type="scientific">Sphingomonas immobilis</name>
    <dbReference type="NCBI Taxonomy" id="3063997"/>
    <lineage>
        <taxon>Bacteria</taxon>
        <taxon>Pseudomonadati</taxon>
        <taxon>Pseudomonadota</taxon>
        <taxon>Alphaproteobacteria</taxon>
        <taxon>Sphingomonadales</taxon>
        <taxon>Sphingomonadaceae</taxon>
        <taxon>Sphingomonas</taxon>
    </lineage>
</organism>
<dbReference type="GO" id="GO:0032259">
    <property type="term" value="P:methylation"/>
    <property type="evidence" value="ECO:0007669"/>
    <property type="project" value="UniProtKB-KW"/>
</dbReference>
<name>A0ABT8ZUN7_9SPHN</name>